<feature type="region of interest" description="Disordered" evidence="2">
    <location>
        <begin position="1"/>
        <end position="30"/>
    </location>
</feature>
<accession>A0ABV0PI64</accession>
<evidence type="ECO:0000256" key="2">
    <source>
        <dbReference type="SAM" id="MobiDB-lite"/>
    </source>
</evidence>
<dbReference type="EMBL" id="JAHRIO010074261">
    <property type="protein sequence ID" value="MEQ2183114.1"/>
    <property type="molecule type" value="Genomic_DNA"/>
</dbReference>
<organism evidence="3 4">
    <name type="scientific">Goodea atripinnis</name>
    <dbReference type="NCBI Taxonomy" id="208336"/>
    <lineage>
        <taxon>Eukaryota</taxon>
        <taxon>Metazoa</taxon>
        <taxon>Chordata</taxon>
        <taxon>Craniata</taxon>
        <taxon>Vertebrata</taxon>
        <taxon>Euteleostomi</taxon>
        <taxon>Actinopterygii</taxon>
        <taxon>Neopterygii</taxon>
        <taxon>Teleostei</taxon>
        <taxon>Neoteleostei</taxon>
        <taxon>Acanthomorphata</taxon>
        <taxon>Ovalentaria</taxon>
        <taxon>Atherinomorphae</taxon>
        <taxon>Cyprinodontiformes</taxon>
        <taxon>Goodeidae</taxon>
        <taxon>Goodea</taxon>
    </lineage>
</organism>
<name>A0ABV0PI64_9TELE</name>
<dbReference type="Proteomes" id="UP001476798">
    <property type="component" value="Unassembled WGS sequence"/>
</dbReference>
<protein>
    <submittedName>
        <fullName evidence="3">Uncharacterized protein</fullName>
    </submittedName>
</protein>
<evidence type="ECO:0000313" key="4">
    <source>
        <dbReference type="Proteomes" id="UP001476798"/>
    </source>
</evidence>
<comment type="caution">
    <text evidence="3">The sequence shown here is derived from an EMBL/GenBank/DDBJ whole genome shotgun (WGS) entry which is preliminary data.</text>
</comment>
<evidence type="ECO:0000313" key="3">
    <source>
        <dbReference type="EMBL" id="MEQ2183114.1"/>
    </source>
</evidence>
<keyword evidence="4" id="KW-1185">Reference proteome</keyword>
<reference evidence="3 4" key="1">
    <citation type="submission" date="2021-06" db="EMBL/GenBank/DDBJ databases">
        <authorList>
            <person name="Palmer J.M."/>
        </authorList>
    </citation>
    <scope>NUCLEOTIDE SEQUENCE [LARGE SCALE GENOMIC DNA]</scope>
    <source>
        <strain evidence="3 4">GA_2019</strain>
        <tissue evidence="3">Muscle</tissue>
    </source>
</reference>
<sequence length="112" mass="12522">MGDKISLDDSASNIGSRHSQRSAKCSTTSSAKLKAAVKMSSVLARVKAMKERHAIEEEEEKLRKRKEMLALETELASSDLQMEMYNAKLKSSLQIEPNGHGQLNMKLKFKLN</sequence>
<feature type="compositionally biased region" description="Polar residues" evidence="2">
    <location>
        <begin position="9"/>
        <end position="30"/>
    </location>
</feature>
<gene>
    <name evidence="3" type="ORF">GOODEAATRI_029319</name>
</gene>
<proteinExistence type="predicted"/>
<feature type="coiled-coil region" evidence="1">
    <location>
        <begin position="45"/>
        <end position="74"/>
    </location>
</feature>
<keyword evidence="1" id="KW-0175">Coiled coil</keyword>
<evidence type="ECO:0000256" key="1">
    <source>
        <dbReference type="SAM" id="Coils"/>
    </source>
</evidence>